<dbReference type="HOGENOM" id="CLU_2705560_0_0_1"/>
<sequence>MQNGNECTTKGVNLPHEALLDGRLPMRIQSKSSPPDYFRGSLQGHPETKNARVRQKRMGEGEDAGEGENVRVG</sequence>
<protein>
    <submittedName>
        <fullName evidence="2">Uncharacterized protein</fullName>
    </submittedName>
</protein>
<evidence type="ECO:0000256" key="1">
    <source>
        <dbReference type="SAM" id="MobiDB-lite"/>
    </source>
</evidence>
<accession>A0A0D0E3N3</accession>
<name>A0A0D0E3N3_9AGAM</name>
<dbReference type="EMBL" id="KN825037">
    <property type="protein sequence ID" value="KIK95519.1"/>
    <property type="molecule type" value="Genomic_DNA"/>
</dbReference>
<dbReference type="AlphaFoldDB" id="A0A0D0E3N3"/>
<gene>
    <name evidence="2" type="ORF">PAXRUDRAFT_826940</name>
</gene>
<dbReference type="Proteomes" id="UP000054538">
    <property type="component" value="Unassembled WGS sequence"/>
</dbReference>
<organism evidence="2 3">
    <name type="scientific">Paxillus rubicundulus Ve08.2h10</name>
    <dbReference type="NCBI Taxonomy" id="930991"/>
    <lineage>
        <taxon>Eukaryota</taxon>
        <taxon>Fungi</taxon>
        <taxon>Dikarya</taxon>
        <taxon>Basidiomycota</taxon>
        <taxon>Agaricomycotina</taxon>
        <taxon>Agaricomycetes</taxon>
        <taxon>Agaricomycetidae</taxon>
        <taxon>Boletales</taxon>
        <taxon>Paxilineae</taxon>
        <taxon>Paxillaceae</taxon>
        <taxon>Paxillus</taxon>
    </lineage>
</organism>
<keyword evidence="3" id="KW-1185">Reference proteome</keyword>
<feature type="region of interest" description="Disordered" evidence="1">
    <location>
        <begin position="23"/>
        <end position="73"/>
    </location>
</feature>
<reference evidence="3" key="2">
    <citation type="submission" date="2015-01" db="EMBL/GenBank/DDBJ databases">
        <title>Evolutionary Origins and Diversification of the Mycorrhizal Mutualists.</title>
        <authorList>
            <consortium name="DOE Joint Genome Institute"/>
            <consortium name="Mycorrhizal Genomics Consortium"/>
            <person name="Kohler A."/>
            <person name="Kuo A."/>
            <person name="Nagy L.G."/>
            <person name="Floudas D."/>
            <person name="Copeland A."/>
            <person name="Barry K.W."/>
            <person name="Cichocki N."/>
            <person name="Veneault-Fourrey C."/>
            <person name="LaButti K."/>
            <person name="Lindquist E.A."/>
            <person name="Lipzen A."/>
            <person name="Lundell T."/>
            <person name="Morin E."/>
            <person name="Murat C."/>
            <person name="Riley R."/>
            <person name="Ohm R."/>
            <person name="Sun H."/>
            <person name="Tunlid A."/>
            <person name="Henrissat B."/>
            <person name="Grigoriev I.V."/>
            <person name="Hibbett D.S."/>
            <person name="Martin F."/>
        </authorList>
    </citation>
    <scope>NUCLEOTIDE SEQUENCE [LARGE SCALE GENOMIC DNA]</scope>
    <source>
        <strain evidence="3">Ve08.2h10</strain>
    </source>
</reference>
<proteinExistence type="predicted"/>
<reference evidence="2 3" key="1">
    <citation type="submission" date="2014-04" db="EMBL/GenBank/DDBJ databases">
        <authorList>
            <consortium name="DOE Joint Genome Institute"/>
            <person name="Kuo A."/>
            <person name="Kohler A."/>
            <person name="Jargeat P."/>
            <person name="Nagy L.G."/>
            <person name="Floudas D."/>
            <person name="Copeland A."/>
            <person name="Barry K.W."/>
            <person name="Cichocki N."/>
            <person name="Veneault-Fourrey C."/>
            <person name="LaButti K."/>
            <person name="Lindquist E.A."/>
            <person name="Lipzen A."/>
            <person name="Lundell T."/>
            <person name="Morin E."/>
            <person name="Murat C."/>
            <person name="Sun H."/>
            <person name="Tunlid A."/>
            <person name="Henrissat B."/>
            <person name="Grigoriev I.V."/>
            <person name="Hibbett D.S."/>
            <person name="Martin F."/>
            <person name="Nordberg H.P."/>
            <person name="Cantor M.N."/>
            <person name="Hua S.X."/>
        </authorList>
    </citation>
    <scope>NUCLEOTIDE SEQUENCE [LARGE SCALE GENOMIC DNA]</scope>
    <source>
        <strain evidence="2 3">Ve08.2h10</strain>
    </source>
</reference>
<evidence type="ECO:0000313" key="3">
    <source>
        <dbReference type="Proteomes" id="UP000054538"/>
    </source>
</evidence>
<dbReference type="InParanoid" id="A0A0D0E3N3"/>
<evidence type="ECO:0000313" key="2">
    <source>
        <dbReference type="EMBL" id="KIK95519.1"/>
    </source>
</evidence>